<name>A0A367JMH6_RHIAZ</name>
<evidence type="ECO:0000313" key="2">
    <source>
        <dbReference type="Proteomes" id="UP000252139"/>
    </source>
</evidence>
<proteinExistence type="predicted"/>
<dbReference type="Proteomes" id="UP000252139">
    <property type="component" value="Unassembled WGS sequence"/>
</dbReference>
<dbReference type="EMBL" id="PJQL01001011">
    <property type="protein sequence ID" value="RCH91160.1"/>
    <property type="molecule type" value="Genomic_DNA"/>
</dbReference>
<sequence length="97" mass="11161">MTKEQRVNVSIRFSDKDVTVHPFICFFKILAIVCEESLSVLKELKQEQKTIVRSKGKKRHQLCSIINSIIIRLNEGKHTNIVAQHGPMNVPSSLRYN</sequence>
<reference evidence="1 2" key="1">
    <citation type="journal article" date="2018" name="G3 (Bethesda)">
        <title>Phylogenetic and Phylogenomic Definition of Rhizopus Species.</title>
        <authorList>
            <person name="Gryganskyi A.P."/>
            <person name="Golan J."/>
            <person name="Dolatabadi S."/>
            <person name="Mondo S."/>
            <person name="Robb S."/>
            <person name="Idnurm A."/>
            <person name="Muszewska A."/>
            <person name="Steczkiewicz K."/>
            <person name="Masonjones S."/>
            <person name="Liao H.L."/>
            <person name="Gajdeczka M.T."/>
            <person name="Anike F."/>
            <person name="Vuek A."/>
            <person name="Anishchenko I.M."/>
            <person name="Voigt K."/>
            <person name="de Hoog G.S."/>
            <person name="Smith M.E."/>
            <person name="Heitman J."/>
            <person name="Vilgalys R."/>
            <person name="Stajich J.E."/>
        </authorList>
    </citation>
    <scope>NUCLEOTIDE SEQUENCE [LARGE SCALE GENOMIC DNA]</scope>
    <source>
        <strain evidence="1 2">CBS 357.93</strain>
    </source>
</reference>
<accession>A0A367JMH6</accession>
<dbReference type="OrthoDB" id="2263464at2759"/>
<gene>
    <name evidence="1" type="ORF">CU097_010916</name>
</gene>
<dbReference type="AlphaFoldDB" id="A0A367JMH6"/>
<evidence type="ECO:0000313" key="1">
    <source>
        <dbReference type="EMBL" id="RCH91160.1"/>
    </source>
</evidence>
<keyword evidence="2" id="KW-1185">Reference proteome</keyword>
<protein>
    <submittedName>
        <fullName evidence="1">Uncharacterized protein</fullName>
    </submittedName>
</protein>
<comment type="caution">
    <text evidence="1">The sequence shown here is derived from an EMBL/GenBank/DDBJ whole genome shotgun (WGS) entry which is preliminary data.</text>
</comment>
<organism evidence="1 2">
    <name type="scientific">Rhizopus azygosporus</name>
    <name type="common">Rhizopus microsporus var. azygosporus</name>
    <dbReference type="NCBI Taxonomy" id="86630"/>
    <lineage>
        <taxon>Eukaryota</taxon>
        <taxon>Fungi</taxon>
        <taxon>Fungi incertae sedis</taxon>
        <taxon>Mucoromycota</taxon>
        <taxon>Mucoromycotina</taxon>
        <taxon>Mucoromycetes</taxon>
        <taxon>Mucorales</taxon>
        <taxon>Mucorineae</taxon>
        <taxon>Rhizopodaceae</taxon>
        <taxon>Rhizopus</taxon>
    </lineage>
</organism>